<name>A0ABR2YGB0_9CHLO</name>
<dbReference type="PROSITE" id="PS00108">
    <property type="entry name" value="PROTEIN_KINASE_ST"/>
    <property type="match status" value="1"/>
</dbReference>
<dbReference type="Gene3D" id="1.10.510.10">
    <property type="entry name" value="Transferase(Phosphotransferase) domain 1"/>
    <property type="match status" value="1"/>
</dbReference>
<dbReference type="InterPro" id="IPR011009">
    <property type="entry name" value="Kinase-like_dom_sf"/>
</dbReference>
<evidence type="ECO:0000256" key="8">
    <source>
        <dbReference type="SAM" id="Phobius"/>
    </source>
</evidence>
<keyword evidence="8" id="KW-0472">Membrane</keyword>
<evidence type="ECO:0000256" key="3">
    <source>
        <dbReference type="ARBA" id="ARBA00022741"/>
    </source>
</evidence>
<evidence type="ECO:0000256" key="1">
    <source>
        <dbReference type="ARBA" id="ARBA00022527"/>
    </source>
</evidence>
<organism evidence="10 11">
    <name type="scientific">Coccomyxa subellipsoidea</name>
    <dbReference type="NCBI Taxonomy" id="248742"/>
    <lineage>
        <taxon>Eukaryota</taxon>
        <taxon>Viridiplantae</taxon>
        <taxon>Chlorophyta</taxon>
        <taxon>core chlorophytes</taxon>
        <taxon>Trebouxiophyceae</taxon>
        <taxon>Trebouxiophyceae incertae sedis</taxon>
        <taxon>Coccomyxaceae</taxon>
        <taxon>Coccomyxa</taxon>
    </lineage>
</organism>
<evidence type="ECO:0000256" key="2">
    <source>
        <dbReference type="ARBA" id="ARBA00022679"/>
    </source>
</evidence>
<keyword evidence="4" id="KW-0418">Kinase</keyword>
<feature type="domain" description="Protein kinase" evidence="9">
    <location>
        <begin position="473"/>
        <end position="717"/>
    </location>
</feature>
<dbReference type="CDD" id="cd13999">
    <property type="entry name" value="STKc_MAP3K-like"/>
    <property type="match status" value="1"/>
</dbReference>
<evidence type="ECO:0000256" key="6">
    <source>
        <dbReference type="PROSITE-ProRule" id="PRU10141"/>
    </source>
</evidence>
<dbReference type="InterPro" id="IPR008271">
    <property type="entry name" value="Ser/Thr_kinase_AS"/>
</dbReference>
<dbReference type="SMART" id="SM00220">
    <property type="entry name" value="S_TKc"/>
    <property type="match status" value="1"/>
</dbReference>
<dbReference type="PROSITE" id="PS50011">
    <property type="entry name" value="PROTEIN_KINASE_DOM"/>
    <property type="match status" value="1"/>
</dbReference>
<proteinExistence type="predicted"/>
<evidence type="ECO:0000256" key="4">
    <source>
        <dbReference type="ARBA" id="ARBA00022777"/>
    </source>
</evidence>
<keyword evidence="5 6" id="KW-0067">ATP-binding</keyword>
<feature type="region of interest" description="Disordered" evidence="7">
    <location>
        <begin position="717"/>
        <end position="746"/>
    </location>
</feature>
<keyword evidence="11" id="KW-1185">Reference proteome</keyword>
<dbReference type="InterPro" id="IPR001245">
    <property type="entry name" value="Ser-Thr/Tyr_kinase_cat_dom"/>
</dbReference>
<keyword evidence="2" id="KW-0808">Transferase</keyword>
<feature type="region of interest" description="Disordered" evidence="7">
    <location>
        <begin position="774"/>
        <end position="881"/>
    </location>
</feature>
<dbReference type="SUPFAM" id="SSF56112">
    <property type="entry name" value="Protein kinase-like (PK-like)"/>
    <property type="match status" value="1"/>
</dbReference>
<dbReference type="EMBL" id="JALJOT010000012">
    <property type="protein sequence ID" value="KAK9904880.1"/>
    <property type="molecule type" value="Genomic_DNA"/>
</dbReference>
<accession>A0ABR2YGB0</accession>
<sequence>MTVDTEPSPVNAPSGQQPDGSLAAAPAPPVASGVAQSPTEPQPPEAAESPSQSAASPASSPEPPVASPEQPSPSPSPSPETSFPPMAPLQPQDSSPSGQQTGPPADNPYYTLAKKRMFPLRPSTPVYENGTAYTREPTSPGRPGEASPVPQGTPSPPMSGEEGDMSLLAFRMQFIVAGPGLIPWAYDVPFLAGMNDYLGPDSGVGNLTIRNWAEVNLANFPEVPALLSLPQNGLGSPVWIIMTGTTTQLRGYNRLISKIVPLTAASRSADLIPFMVADGLNVTRVFLYNLDYGPSTQLPPAVPSAPPSVQSRQVPPPDRRPPSAGVTSAVAPAPAAGSAPAAASAASQSDSKTNVGMIGGVVAAGVVGIIAAAAFLFLFARTRRRNATHLLALHSSGLSPAKSGPSEGHAHSRSFDWAGRLWGPPSPGPPTGGSPNNPRGKALAQARSSALSARRSEPWAIDPAEIHVMQQADGQPWVLGEGASGSVYKATWRVQTVAVKMLTHTTEKQMDAFKREAFILEDLKDANIVQFMGACFDEGNTMLVTEFMAGGNLFDAIGNDRSGKLGWYHRGRKIAMDVARGLDKMHSRHIIHLDLKSPNVLLTAGGTAKIADVGLSKILVNESTMMTNFQGTFEWAPPELINGGECSEKADIYSFGVILWEIVTAERPFRKQFRAPRAPEECPADIAALIRDCLSPEPEARPSSTVTFHILQQQAALAPKVSTPEATPRDSADVSAHLREDASTSAHAADAAAPVFPAVPPAVLAHGPGAVMETVALPPRPSTPVGERGPPGLPKSPSRALPGPPTSDVPSIPTVSGNGLPRRPSAATTSTTTTPQEAEGFIGRQSGRLEPSATSWLPSGAASTSAPGQQLPSSSGREKRLRLSFTMRIVV</sequence>
<feature type="compositionally biased region" description="Low complexity" evidence="7">
    <location>
        <begin position="322"/>
        <end position="332"/>
    </location>
</feature>
<feature type="compositionally biased region" description="Polar residues" evidence="7">
    <location>
        <begin position="91"/>
        <end position="102"/>
    </location>
</feature>
<reference evidence="10 11" key="1">
    <citation type="journal article" date="2024" name="Nat. Commun.">
        <title>Phylogenomics reveals the evolutionary origins of lichenization in chlorophyte algae.</title>
        <authorList>
            <person name="Puginier C."/>
            <person name="Libourel C."/>
            <person name="Otte J."/>
            <person name="Skaloud P."/>
            <person name="Haon M."/>
            <person name="Grisel S."/>
            <person name="Petersen M."/>
            <person name="Berrin J.G."/>
            <person name="Delaux P.M."/>
            <person name="Dal Grande F."/>
            <person name="Keller J."/>
        </authorList>
    </citation>
    <scope>NUCLEOTIDE SEQUENCE [LARGE SCALE GENOMIC DNA]</scope>
    <source>
        <strain evidence="10 11">SAG 216-7</strain>
    </source>
</reference>
<keyword evidence="3 6" id="KW-0547">Nucleotide-binding</keyword>
<feature type="compositionally biased region" description="Polar residues" evidence="7">
    <location>
        <begin position="852"/>
        <end position="875"/>
    </location>
</feature>
<feature type="compositionally biased region" description="Low complexity" evidence="7">
    <location>
        <begin position="821"/>
        <end position="834"/>
    </location>
</feature>
<dbReference type="InterPro" id="IPR051681">
    <property type="entry name" value="Ser/Thr_Kinases-Pseudokinases"/>
</dbReference>
<feature type="region of interest" description="Disordered" evidence="7">
    <location>
        <begin position="396"/>
        <end position="448"/>
    </location>
</feature>
<dbReference type="InterPro" id="IPR017441">
    <property type="entry name" value="Protein_kinase_ATP_BS"/>
</dbReference>
<dbReference type="PANTHER" id="PTHR44329">
    <property type="entry name" value="SERINE/THREONINE-PROTEIN KINASE TNNI3K-RELATED"/>
    <property type="match status" value="1"/>
</dbReference>
<evidence type="ECO:0000313" key="11">
    <source>
        <dbReference type="Proteomes" id="UP001491310"/>
    </source>
</evidence>
<feature type="compositionally biased region" description="Low complexity" evidence="7">
    <location>
        <begin position="433"/>
        <end position="448"/>
    </location>
</feature>
<keyword evidence="1" id="KW-0723">Serine/threonine-protein kinase</keyword>
<gene>
    <name evidence="10" type="ORF">WJX75_004665</name>
</gene>
<feature type="transmembrane region" description="Helical" evidence="8">
    <location>
        <begin position="357"/>
        <end position="380"/>
    </location>
</feature>
<dbReference type="PROSITE" id="PS00107">
    <property type="entry name" value="PROTEIN_KINASE_ATP"/>
    <property type="match status" value="1"/>
</dbReference>
<evidence type="ECO:0000256" key="7">
    <source>
        <dbReference type="SAM" id="MobiDB-lite"/>
    </source>
</evidence>
<dbReference type="InterPro" id="IPR000719">
    <property type="entry name" value="Prot_kinase_dom"/>
</dbReference>
<dbReference type="Pfam" id="PF07714">
    <property type="entry name" value="PK_Tyr_Ser-Thr"/>
    <property type="match status" value="1"/>
</dbReference>
<feature type="compositionally biased region" description="Basic and acidic residues" evidence="7">
    <location>
        <begin position="727"/>
        <end position="742"/>
    </location>
</feature>
<keyword evidence="8" id="KW-1133">Transmembrane helix</keyword>
<keyword evidence="8" id="KW-0812">Transmembrane</keyword>
<feature type="region of interest" description="Disordered" evidence="7">
    <location>
        <begin position="1"/>
        <end position="163"/>
    </location>
</feature>
<feature type="compositionally biased region" description="Low complexity" evidence="7">
    <location>
        <begin position="30"/>
        <end position="59"/>
    </location>
</feature>
<comment type="caution">
    <text evidence="10">The sequence shown here is derived from an EMBL/GenBank/DDBJ whole genome shotgun (WGS) entry which is preliminary data.</text>
</comment>
<evidence type="ECO:0000313" key="10">
    <source>
        <dbReference type="EMBL" id="KAK9904880.1"/>
    </source>
</evidence>
<feature type="binding site" evidence="6">
    <location>
        <position position="500"/>
    </location>
    <ligand>
        <name>ATP</name>
        <dbReference type="ChEBI" id="CHEBI:30616"/>
    </ligand>
</feature>
<protein>
    <recommendedName>
        <fullName evidence="9">Protein kinase domain-containing protein</fullName>
    </recommendedName>
</protein>
<evidence type="ECO:0000259" key="9">
    <source>
        <dbReference type="PROSITE" id="PS50011"/>
    </source>
</evidence>
<feature type="region of interest" description="Disordered" evidence="7">
    <location>
        <begin position="299"/>
        <end position="332"/>
    </location>
</feature>
<dbReference type="Proteomes" id="UP001491310">
    <property type="component" value="Unassembled WGS sequence"/>
</dbReference>
<feature type="compositionally biased region" description="Pro residues" evidence="7">
    <location>
        <begin position="60"/>
        <end position="78"/>
    </location>
</feature>
<evidence type="ECO:0000256" key="5">
    <source>
        <dbReference type="ARBA" id="ARBA00022840"/>
    </source>
</evidence>